<dbReference type="AlphaFoldDB" id="A0A6A7YS72"/>
<keyword evidence="1" id="KW-0732">Signal</keyword>
<name>A0A6A7YS72_9PSED</name>
<dbReference type="Proteomes" id="UP000441404">
    <property type="component" value="Unassembled WGS sequence"/>
</dbReference>
<evidence type="ECO:0000313" key="4">
    <source>
        <dbReference type="Proteomes" id="UP000441404"/>
    </source>
</evidence>
<reference evidence="4 5" key="1">
    <citation type="submission" date="2019-10" db="EMBL/GenBank/DDBJ databases">
        <title>Evaluation of single-gene subtyping targets for Pseudomonas.</title>
        <authorList>
            <person name="Reichler S.J."/>
            <person name="Orsi R.H."/>
            <person name="Wiedmann M."/>
            <person name="Martin N.H."/>
            <person name="Murphy S.I."/>
        </authorList>
    </citation>
    <scope>NUCLEOTIDE SEQUENCE [LARGE SCALE GENOMIC DNA]</scope>
    <source>
        <strain evidence="3 5">FSL R10-3254</strain>
        <strain evidence="2 4">FSL R10-3257</strain>
    </source>
</reference>
<evidence type="ECO:0000313" key="5">
    <source>
        <dbReference type="Proteomes" id="UP000489190"/>
    </source>
</evidence>
<organism evidence="2 4">
    <name type="scientific">Pseudomonas helleri</name>
    <dbReference type="NCBI Taxonomy" id="1608996"/>
    <lineage>
        <taxon>Bacteria</taxon>
        <taxon>Pseudomonadati</taxon>
        <taxon>Pseudomonadota</taxon>
        <taxon>Gammaproteobacteria</taxon>
        <taxon>Pseudomonadales</taxon>
        <taxon>Pseudomonadaceae</taxon>
        <taxon>Pseudomonas</taxon>
    </lineage>
</organism>
<protein>
    <submittedName>
        <fullName evidence="2">Transporter</fullName>
    </submittedName>
</protein>
<evidence type="ECO:0000313" key="3">
    <source>
        <dbReference type="EMBL" id="MQT90454.1"/>
    </source>
</evidence>
<dbReference type="EMBL" id="WIWJ01000032">
    <property type="protein sequence ID" value="MQT48458.1"/>
    <property type="molecule type" value="Genomic_DNA"/>
</dbReference>
<comment type="caution">
    <text evidence="2">The sequence shown here is derived from an EMBL/GenBank/DDBJ whole genome shotgun (WGS) entry which is preliminary data.</text>
</comment>
<evidence type="ECO:0000313" key="2">
    <source>
        <dbReference type="EMBL" id="MQT48458.1"/>
    </source>
</evidence>
<accession>A0A6A7YS72</accession>
<feature type="signal peptide" evidence="1">
    <location>
        <begin position="1"/>
        <end position="24"/>
    </location>
</feature>
<dbReference type="Pfam" id="PF13557">
    <property type="entry name" value="Phenol_MetA_deg"/>
    <property type="match status" value="1"/>
</dbReference>
<dbReference type="Proteomes" id="UP000489190">
    <property type="component" value="Unassembled WGS sequence"/>
</dbReference>
<feature type="chain" id="PRO_5036169506" evidence="1">
    <location>
        <begin position="25"/>
        <end position="294"/>
    </location>
</feature>
<evidence type="ECO:0000256" key="1">
    <source>
        <dbReference type="SAM" id="SignalP"/>
    </source>
</evidence>
<dbReference type="InterPro" id="IPR025737">
    <property type="entry name" value="FApF"/>
</dbReference>
<dbReference type="EMBL" id="WIWI01000038">
    <property type="protein sequence ID" value="MQT90454.1"/>
    <property type="molecule type" value="Genomic_DNA"/>
</dbReference>
<sequence>MKKTTYALPLTLFSLLSITQQTQAAEADPGDYIAAPPGTDLGLLYYQHSSADTYRDASGNKVDGSNRFRSDIGILRYVHFMEVFGYTIDPQVVLPFGQLHDAKIGGQSIDGNSGIGDVQLTSTVWLVNNPQARRWFGISPFIVAPTGTYDKHEAFNLGENRWKGIVQGGFVQGFGQYWSWDLIGDITWYGKNTDAGGGDQTLKQDRSYQVINWLSYHPTDTSHVSIGYSHTWGGAQQLDGVDNGSRTRVDQWRALYATNVTAKDQVQVTLAKDLNVRGGFERDYQLNLRLAHVF</sequence>
<proteinExistence type="predicted"/>
<gene>
    <name evidence="3" type="ORF">GHO39_15110</name>
    <name evidence="2" type="ORF">GHO40_17280</name>
</gene>
<dbReference type="RefSeq" id="WP_153329128.1">
    <property type="nucleotide sequence ID" value="NZ_JBEBPR010000011.1"/>
</dbReference>